<sequence length="161" mass="18085">MNLNDYQQMSSRTATKHDGELANYGLGIAGEAGEVADLIKKFVFHGHDINKEDIKKELGDVLWYVSQVARVAGLSLEEVATANIEKLYKRYPDGFSFEKSINRTENAAIPTEEPNMEMDIYNCEDCGRAFAVEKADDPECCPVCEAKIWEYSHTIKGEIVK</sequence>
<dbReference type="InterPro" id="IPR011379">
    <property type="entry name" value="MazG-related_GP37"/>
</dbReference>
<organism evidence="2 3">
    <name type="scientific">Pseudoneobacillus rhizosphaerae</name>
    <dbReference type="NCBI Taxonomy" id="2880968"/>
    <lineage>
        <taxon>Bacteria</taxon>
        <taxon>Bacillati</taxon>
        <taxon>Bacillota</taxon>
        <taxon>Bacilli</taxon>
        <taxon>Bacillales</taxon>
        <taxon>Bacillaceae</taxon>
        <taxon>Pseudoneobacillus</taxon>
    </lineage>
</organism>
<accession>A0A9C7LAM2</accession>
<dbReference type="InterPro" id="IPR004518">
    <property type="entry name" value="MazG-like_dom"/>
</dbReference>
<evidence type="ECO:0000313" key="2">
    <source>
        <dbReference type="EMBL" id="CAG9608028.1"/>
    </source>
</evidence>
<dbReference type="Proteomes" id="UP000789845">
    <property type="component" value="Unassembled WGS sequence"/>
</dbReference>
<protein>
    <recommendedName>
        <fullName evidence="1">NTP pyrophosphohydrolase MazG-like domain-containing protein</fullName>
    </recommendedName>
</protein>
<gene>
    <name evidence="2" type="ORF">NEOCIP111885_01720</name>
</gene>
<reference evidence="2" key="1">
    <citation type="submission" date="2021-10" db="EMBL/GenBank/DDBJ databases">
        <authorList>
            <person name="Criscuolo A."/>
        </authorList>
    </citation>
    <scope>NUCLEOTIDE SEQUENCE</scope>
    <source>
        <strain evidence="2">CIP111885</strain>
    </source>
</reference>
<dbReference type="AlphaFoldDB" id="A0A9C7LAM2"/>
<dbReference type="CDD" id="cd11541">
    <property type="entry name" value="NTP-PPase_u4"/>
    <property type="match status" value="1"/>
</dbReference>
<evidence type="ECO:0000313" key="3">
    <source>
        <dbReference type="Proteomes" id="UP000789845"/>
    </source>
</evidence>
<keyword evidence="3" id="KW-1185">Reference proteome</keyword>
<evidence type="ECO:0000259" key="1">
    <source>
        <dbReference type="Pfam" id="PF03819"/>
    </source>
</evidence>
<dbReference type="EMBL" id="CAKJTG010000008">
    <property type="protein sequence ID" value="CAG9608028.1"/>
    <property type="molecule type" value="Genomic_DNA"/>
</dbReference>
<proteinExistence type="predicted"/>
<dbReference type="Gene3D" id="1.10.287.1080">
    <property type="entry name" value="MazG-like"/>
    <property type="match status" value="1"/>
</dbReference>
<dbReference type="Pfam" id="PF03819">
    <property type="entry name" value="MazG"/>
    <property type="match status" value="1"/>
</dbReference>
<dbReference type="SUPFAM" id="SSF101386">
    <property type="entry name" value="all-alpha NTP pyrophosphatases"/>
    <property type="match status" value="1"/>
</dbReference>
<comment type="caution">
    <text evidence="2">The sequence shown here is derived from an EMBL/GenBank/DDBJ whole genome shotgun (WGS) entry which is preliminary data.</text>
</comment>
<name>A0A9C7LAM2_9BACI</name>
<feature type="domain" description="NTP pyrophosphohydrolase MazG-like" evidence="1">
    <location>
        <begin position="26"/>
        <end position="95"/>
    </location>
</feature>